<feature type="active site" description="Proton donor/acceptor" evidence="11">
    <location>
        <position position="408"/>
    </location>
</feature>
<dbReference type="SMART" id="SM00631">
    <property type="entry name" value="Zn_pept"/>
    <property type="match status" value="1"/>
</dbReference>
<feature type="chain" id="PRO_5047405006" description="Peptidase M14 domain-containing protein" evidence="12">
    <location>
        <begin position="33"/>
        <end position="457"/>
    </location>
</feature>
<keyword evidence="5" id="KW-0479">Metal-binding</keyword>
<evidence type="ECO:0000256" key="12">
    <source>
        <dbReference type="SAM" id="SignalP"/>
    </source>
</evidence>
<dbReference type="InterPro" id="IPR036990">
    <property type="entry name" value="M14A-like_propep"/>
</dbReference>
<evidence type="ECO:0000256" key="1">
    <source>
        <dbReference type="ARBA" id="ARBA00001947"/>
    </source>
</evidence>
<name>A0ABR3HLP8_LOXSC</name>
<evidence type="ECO:0000256" key="10">
    <source>
        <dbReference type="ARBA" id="ARBA00023157"/>
    </source>
</evidence>
<comment type="cofactor">
    <cofactor evidence="1">
        <name>Zn(2+)</name>
        <dbReference type="ChEBI" id="CHEBI:29105"/>
    </cofactor>
</comment>
<evidence type="ECO:0000256" key="2">
    <source>
        <dbReference type="ARBA" id="ARBA00005988"/>
    </source>
</evidence>
<evidence type="ECO:0000256" key="3">
    <source>
        <dbReference type="ARBA" id="ARBA00022645"/>
    </source>
</evidence>
<evidence type="ECO:0000256" key="4">
    <source>
        <dbReference type="ARBA" id="ARBA00022670"/>
    </source>
</evidence>
<feature type="domain" description="Peptidase M14" evidence="13">
    <location>
        <begin position="149"/>
        <end position="442"/>
    </location>
</feature>
<keyword evidence="15" id="KW-1185">Reference proteome</keyword>
<dbReference type="SUPFAM" id="SSF53187">
    <property type="entry name" value="Zn-dependent exopeptidases"/>
    <property type="match status" value="1"/>
</dbReference>
<keyword evidence="9" id="KW-0482">Metalloprotease</keyword>
<dbReference type="PRINTS" id="PR00765">
    <property type="entry name" value="CRBOXYPTASEA"/>
</dbReference>
<evidence type="ECO:0000256" key="5">
    <source>
        <dbReference type="ARBA" id="ARBA00022723"/>
    </source>
</evidence>
<keyword evidence="4" id="KW-0645">Protease</keyword>
<accession>A0ABR3HLP8</accession>
<evidence type="ECO:0000256" key="9">
    <source>
        <dbReference type="ARBA" id="ARBA00023049"/>
    </source>
</evidence>
<evidence type="ECO:0000256" key="7">
    <source>
        <dbReference type="ARBA" id="ARBA00022801"/>
    </source>
</evidence>
<gene>
    <name evidence="14" type="ORF">ABMA27_005064</name>
</gene>
<proteinExistence type="inferred from homology"/>
<evidence type="ECO:0000256" key="11">
    <source>
        <dbReference type="PROSITE-ProRule" id="PRU01379"/>
    </source>
</evidence>
<dbReference type="InterPro" id="IPR000834">
    <property type="entry name" value="Peptidase_M14"/>
</dbReference>
<reference evidence="14 15" key="1">
    <citation type="submission" date="2024-06" db="EMBL/GenBank/DDBJ databases">
        <title>A chromosome-level genome assembly of beet webworm, Loxostege sticticalis.</title>
        <authorList>
            <person name="Zhang Y."/>
        </authorList>
    </citation>
    <scope>NUCLEOTIDE SEQUENCE [LARGE SCALE GENOMIC DNA]</scope>
    <source>
        <strain evidence="14">AQ026</strain>
        <tissue evidence="14">Whole body</tissue>
    </source>
</reference>
<feature type="signal peptide" evidence="12">
    <location>
        <begin position="1"/>
        <end position="32"/>
    </location>
</feature>
<evidence type="ECO:0000256" key="8">
    <source>
        <dbReference type="ARBA" id="ARBA00022833"/>
    </source>
</evidence>
<dbReference type="PROSITE" id="PS00132">
    <property type="entry name" value="CARBOXYPEPT_ZN_1"/>
    <property type="match status" value="1"/>
</dbReference>
<dbReference type="Gene3D" id="3.30.70.340">
    <property type="entry name" value="Metallocarboxypeptidase-like"/>
    <property type="match status" value="1"/>
</dbReference>
<comment type="caution">
    <text evidence="14">The sequence shown here is derived from an EMBL/GenBank/DDBJ whole genome shotgun (WGS) entry which is preliminary data.</text>
</comment>
<dbReference type="Pfam" id="PF02244">
    <property type="entry name" value="Propep_M14"/>
    <property type="match status" value="1"/>
</dbReference>
<dbReference type="InterPro" id="IPR003146">
    <property type="entry name" value="M14A_act_pep"/>
</dbReference>
<keyword evidence="8" id="KW-0862">Zinc</keyword>
<keyword evidence="7" id="KW-0378">Hydrolase</keyword>
<organism evidence="14 15">
    <name type="scientific">Loxostege sticticalis</name>
    <name type="common">Beet webworm moth</name>
    <dbReference type="NCBI Taxonomy" id="481309"/>
    <lineage>
        <taxon>Eukaryota</taxon>
        <taxon>Metazoa</taxon>
        <taxon>Ecdysozoa</taxon>
        <taxon>Arthropoda</taxon>
        <taxon>Hexapoda</taxon>
        <taxon>Insecta</taxon>
        <taxon>Pterygota</taxon>
        <taxon>Neoptera</taxon>
        <taxon>Endopterygota</taxon>
        <taxon>Lepidoptera</taxon>
        <taxon>Glossata</taxon>
        <taxon>Ditrysia</taxon>
        <taxon>Pyraloidea</taxon>
        <taxon>Crambidae</taxon>
        <taxon>Pyraustinae</taxon>
        <taxon>Loxostege</taxon>
    </lineage>
</organism>
<keyword evidence="3" id="KW-0121">Carboxypeptidase</keyword>
<dbReference type="PROSITE" id="PS52035">
    <property type="entry name" value="PEPTIDASE_M14"/>
    <property type="match status" value="1"/>
</dbReference>
<keyword evidence="6 12" id="KW-0732">Signal</keyword>
<evidence type="ECO:0000259" key="13">
    <source>
        <dbReference type="PROSITE" id="PS52035"/>
    </source>
</evidence>
<keyword evidence="10" id="KW-1015">Disulfide bond</keyword>
<protein>
    <recommendedName>
        <fullName evidence="13">Peptidase M14 domain-containing protein</fullName>
    </recommendedName>
</protein>
<dbReference type="Proteomes" id="UP001549920">
    <property type="component" value="Unassembled WGS sequence"/>
</dbReference>
<dbReference type="EMBL" id="JBEUOH010000017">
    <property type="protein sequence ID" value="KAL0871319.1"/>
    <property type="molecule type" value="Genomic_DNA"/>
</dbReference>
<dbReference type="PANTHER" id="PTHR11705:SF91">
    <property type="entry name" value="FI01817P-RELATED"/>
    <property type="match status" value="1"/>
</dbReference>
<comment type="similarity">
    <text evidence="2 11">Belongs to the peptidase M14 family.</text>
</comment>
<evidence type="ECO:0000313" key="14">
    <source>
        <dbReference type="EMBL" id="KAL0871319.1"/>
    </source>
</evidence>
<dbReference type="PANTHER" id="PTHR11705">
    <property type="entry name" value="PROTEASE FAMILY M14 CARBOXYPEPTIDASE A,B"/>
    <property type="match status" value="1"/>
</dbReference>
<evidence type="ECO:0000256" key="6">
    <source>
        <dbReference type="ARBA" id="ARBA00022729"/>
    </source>
</evidence>
<dbReference type="Pfam" id="PF00246">
    <property type="entry name" value="Peptidase_M14"/>
    <property type="match status" value="1"/>
</dbReference>
<dbReference type="SUPFAM" id="SSF54897">
    <property type="entry name" value="Protease propeptides/inhibitors"/>
    <property type="match status" value="1"/>
</dbReference>
<sequence length="457" mass="52942">MPSLHNVLLIATYLLNLCDRLILFMAASQIETQDKPTVNESRVLYDGAQVWKVKLRSREDIALIQELVEKEDVSIWKLLPKKAIILVQMDNKPKVRRQLSSQGLRHTVVETDVQRRVEEQKVEPVAWDDKTLRVGKDKTQLGHRMIWHKYPTVEVVQEYMNYLTRNYPSLCKQEVIGKSDENNAIKMLTISNGNPKNKGILLVSGSHAREWIAITSALVILHVIVSQFDKQPEYVRNKDWHVIPLLNPDGYRYSYIHDRFWRKNRKNISNTHCKGVDINRNFGTDWYVTGVSEDNPCKELYGGPHPFSEPESIALRITVERLIRRRVVAMVDFHSFGQLILYPWCARSYPSRDDRVLNATAGQMRAAILEYKGRYYTAGRTYDAIYPATGVIIDWVHSSGIRHSYVIEGRDRGDHGFLMPPAYIMEAGQEMLIAVTRLAREIDKDFIIVPRSKLHWF</sequence>
<dbReference type="InterPro" id="IPR057246">
    <property type="entry name" value="CARBOXYPEPT_ZN_1"/>
</dbReference>
<dbReference type="Gene3D" id="3.40.630.10">
    <property type="entry name" value="Zn peptidases"/>
    <property type="match status" value="1"/>
</dbReference>
<evidence type="ECO:0000313" key="15">
    <source>
        <dbReference type="Proteomes" id="UP001549920"/>
    </source>
</evidence>